<sequence length="428" mass="44469">MDSAAHVADLARFVTASPSSYHAAREVADRAVAAGFTVFHETEDWSGSVAPGARIVVVRDGAVIVLSIPAEATPTTPFRIVGAHTDSPGFKLKPKPTTAAAGWLQAGIEIYGGPLLNSWLDRELELAGRIVTRDGAEHLVRTGPYLRIPQLAIHLDRDANAGLTLDRQRHVQPVFGTGEVTAGDLVGLFAELAGVASDDVLGYDLLTADTQEPRTFGQDDALFASGRLDNLSSVHAGLAALLSATESGSDGDAVLVLAAFDHEELGSESRSGASGPFLADVLSRVGAALGARPADLARAFASSWVVSADAGHAVHPNYPEKHDPVVRPLAGRGPLLKINANQRYSTDAHGAALWARASAAAGVPFQEFVSNNTVPCGSTIGPLTATRLGIRTVDVGVPLLSMHSARELVHVDDVTALAAAATAFYAGA</sequence>
<keyword evidence="8 9" id="KW-0482">Metalloprotease</keyword>
<dbReference type="Proteomes" id="UP000274909">
    <property type="component" value="Unassembled WGS sequence"/>
</dbReference>
<evidence type="ECO:0000256" key="7">
    <source>
        <dbReference type="ARBA" id="ARBA00022833"/>
    </source>
</evidence>
<proteinExistence type="inferred from homology"/>
<evidence type="ECO:0000256" key="10">
    <source>
        <dbReference type="RuleBase" id="RU004387"/>
    </source>
</evidence>
<evidence type="ECO:0000256" key="8">
    <source>
        <dbReference type="ARBA" id="ARBA00023049"/>
    </source>
</evidence>
<dbReference type="RefSeq" id="WP_127051550.1">
    <property type="nucleotide sequence ID" value="NZ_RZGZ01000007.1"/>
</dbReference>
<evidence type="ECO:0000256" key="9">
    <source>
        <dbReference type="RuleBase" id="RU004386"/>
    </source>
</evidence>
<dbReference type="PANTHER" id="PTHR28570">
    <property type="entry name" value="ASPARTYL AMINOPEPTIDASE"/>
    <property type="match status" value="1"/>
</dbReference>
<dbReference type="PRINTS" id="PR00932">
    <property type="entry name" value="AMINO1PTASE"/>
</dbReference>
<dbReference type="GO" id="GO:0008237">
    <property type="term" value="F:metallopeptidase activity"/>
    <property type="evidence" value="ECO:0007669"/>
    <property type="project" value="UniProtKB-KW"/>
</dbReference>
<dbReference type="NCBIfam" id="NF002759">
    <property type="entry name" value="PRK02813.1"/>
    <property type="match status" value="1"/>
</dbReference>
<evidence type="ECO:0000256" key="5">
    <source>
        <dbReference type="ARBA" id="ARBA00022723"/>
    </source>
</evidence>
<keyword evidence="6 9" id="KW-0378">Hydrolase</keyword>
<evidence type="ECO:0000256" key="3">
    <source>
        <dbReference type="ARBA" id="ARBA00022438"/>
    </source>
</evidence>
<name>A0A433JNA4_9MICO</name>
<dbReference type="AlphaFoldDB" id="A0A433JNA4"/>
<evidence type="ECO:0000256" key="1">
    <source>
        <dbReference type="ARBA" id="ARBA00001947"/>
    </source>
</evidence>
<keyword evidence="12" id="KW-1185">Reference proteome</keyword>
<dbReference type="Gene3D" id="3.40.630.10">
    <property type="entry name" value="Zn peptidases"/>
    <property type="match status" value="1"/>
</dbReference>
<evidence type="ECO:0000313" key="11">
    <source>
        <dbReference type="EMBL" id="RUQ96921.1"/>
    </source>
</evidence>
<comment type="caution">
    <text evidence="11">The sequence shown here is derived from an EMBL/GenBank/DDBJ whole genome shotgun (WGS) entry which is preliminary data.</text>
</comment>
<keyword evidence="5 9" id="KW-0479">Metal-binding</keyword>
<dbReference type="Gene3D" id="2.30.250.10">
    <property type="entry name" value="Aminopeptidase i, Domain 2"/>
    <property type="match status" value="1"/>
</dbReference>
<comment type="cofactor">
    <cofactor evidence="1 10">
        <name>Zn(2+)</name>
        <dbReference type="ChEBI" id="CHEBI:29105"/>
    </cofactor>
</comment>
<protein>
    <recommendedName>
        <fullName evidence="10">M18 family aminopeptidase</fullName>
        <ecNumber evidence="10">3.4.11.-</ecNumber>
    </recommendedName>
</protein>
<keyword evidence="4 9" id="KW-0645">Protease</keyword>
<dbReference type="Pfam" id="PF02127">
    <property type="entry name" value="Peptidase_M18"/>
    <property type="match status" value="1"/>
</dbReference>
<dbReference type="GO" id="GO:0005737">
    <property type="term" value="C:cytoplasm"/>
    <property type="evidence" value="ECO:0007669"/>
    <property type="project" value="UniProtKB-ARBA"/>
</dbReference>
<accession>A0A433JNA4</accession>
<dbReference type="GO" id="GO:0008270">
    <property type="term" value="F:zinc ion binding"/>
    <property type="evidence" value="ECO:0007669"/>
    <property type="project" value="InterPro"/>
</dbReference>
<gene>
    <name evidence="11" type="ORF">ELQ94_16875</name>
</gene>
<dbReference type="EC" id="3.4.11.-" evidence="10"/>
<dbReference type="OrthoDB" id="5288740at2"/>
<evidence type="ECO:0000256" key="6">
    <source>
        <dbReference type="ARBA" id="ARBA00022801"/>
    </source>
</evidence>
<dbReference type="GO" id="GO:0006508">
    <property type="term" value="P:proteolysis"/>
    <property type="evidence" value="ECO:0007669"/>
    <property type="project" value="UniProtKB-KW"/>
</dbReference>
<dbReference type="PANTHER" id="PTHR28570:SF3">
    <property type="entry name" value="ASPARTYL AMINOPEPTIDASE"/>
    <property type="match status" value="1"/>
</dbReference>
<dbReference type="SUPFAM" id="SSF53187">
    <property type="entry name" value="Zn-dependent exopeptidases"/>
    <property type="match status" value="1"/>
</dbReference>
<dbReference type="InterPro" id="IPR023358">
    <property type="entry name" value="Peptidase_M18_dom2"/>
</dbReference>
<dbReference type="SUPFAM" id="SSF101821">
    <property type="entry name" value="Aminopeptidase/glucanase lid domain"/>
    <property type="match status" value="1"/>
</dbReference>
<keyword evidence="3 9" id="KW-0031">Aminopeptidase</keyword>
<dbReference type="InterPro" id="IPR001948">
    <property type="entry name" value="Peptidase_M18"/>
</dbReference>
<reference evidence="11 12" key="1">
    <citation type="submission" date="2018-12" db="EMBL/GenBank/DDBJ databases">
        <authorList>
            <person name="Li F."/>
        </authorList>
    </citation>
    <scope>NUCLEOTIDE SEQUENCE [LARGE SCALE GENOMIC DNA]</scope>
    <source>
        <strain evidence="11 12">EGI 6500705</strain>
    </source>
</reference>
<dbReference type="GO" id="GO:0004177">
    <property type="term" value="F:aminopeptidase activity"/>
    <property type="evidence" value="ECO:0007669"/>
    <property type="project" value="UniProtKB-KW"/>
</dbReference>
<evidence type="ECO:0000256" key="2">
    <source>
        <dbReference type="ARBA" id="ARBA00008290"/>
    </source>
</evidence>
<organism evidence="11 12">
    <name type="scientific">Labedella endophytica</name>
    <dbReference type="NCBI Taxonomy" id="1523160"/>
    <lineage>
        <taxon>Bacteria</taxon>
        <taxon>Bacillati</taxon>
        <taxon>Actinomycetota</taxon>
        <taxon>Actinomycetes</taxon>
        <taxon>Micrococcales</taxon>
        <taxon>Microbacteriaceae</taxon>
        <taxon>Labedella</taxon>
    </lineage>
</organism>
<evidence type="ECO:0000256" key="4">
    <source>
        <dbReference type="ARBA" id="ARBA00022670"/>
    </source>
</evidence>
<dbReference type="EMBL" id="RZGZ01000007">
    <property type="protein sequence ID" value="RUQ96921.1"/>
    <property type="molecule type" value="Genomic_DNA"/>
</dbReference>
<evidence type="ECO:0000313" key="12">
    <source>
        <dbReference type="Proteomes" id="UP000274909"/>
    </source>
</evidence>
<comment type="similarity">
    <text evidence="2 9">Belongs to the peptidase M18 family.</text>
</comment>
<keyword evidence="7 9" id="KW-0862">Zinc</keyword>